<dbReference type="PROSITE" id="PS50932">
    <property type="entry name" value="HTH_LACI_2"/>
    <property type="match status" value="1"/>
</dbReference>
<evidence type="ECO:0000256" key="2">
    <source>
        <dbReference type="ARBA" id="ARBA00023125"/>
    </source>
</evidence>
<dbReference type="Pfam" id="PF00356">
    <property type="entry name" value="LacI"/>
    <property type="match status" value="1"/>
</dbReference>
<proteinExistence type="predicted"/>
<evidence type="ECO:0000313" key="6">
    <source>
        <dbReference type="Proteomes" id="UP000629365"/>
    </source>
</evidence>
<reference evidence="6" key="1">
    <citation type="journal article" date="2019" name="Int. J. Syst. Evol. Microbiol.">
        <title>The Global Catalogue of Microorganisms (GCM) 10K type strain sequencing project: providing services to taxonomists for standard genome sequencing and annotation.</title>
        <authorList>
            <consortium name="The Broad Institute Genomics Platform"/>
            <consortium name="The Broad Institute Genome Sequencing Center for Infectious Disease"/>
            <person name="Wu L."/>
            <person name="Ma J."/>
        </authorList>
    </citation>
    <scope>NUCLEOTIDE SEQUENCE [LARGE SCALE GENOMIC DNA]</scope>
    <source>
        <strain evidence="6">CCM 7640</strain>
    </source>
</reference>
<feature type="domain" description="HTH lacI-type" evidence="4">
    <location>
        <begin position="5"/>
        <end position="59"/>
    </location>
</feature>
<evidence type="ECO:0000313" key="5">
    <source>
        <dbReference type="EMBL" id="GGD61942.1"/>
    </source>
</evidence>
<evidence type="ECO:0000259" key="4">
    <source>
        <dbReference type="PROSITE" id="PS50932"/>
    </source>
</evidence>
<keyword evidence="3" id="KW-0804">Transcription</keyword>
<dbReference type="Gene3D" id="3.40.50.2300">
    <property type="match status" value="2"/>
</dbReference>
<dbReference type="PANTHER" id="PTHR30146">
    <property type="entry name" value="LACI-RELATED TRANSCRIPTIONAL REPRESSOR"/>
    <property type="match status" value="1"/>
</dbReference>
<dbReference type="Gene3D" id="1.10.260.40">
    <property type="entry name" value="lambda repressor-like DNA-binding domains"/>
    <property type="match status" value="1"/>
</dbReference>
<organism evidence="5 6">
    <name type="scientific">Microbacterium murale</name>
    <dbReference type="NCBI Taxonomy" id="1081040"/>
    <lineage>
        <taxon>Bacteria</taxon>
        <taxon>Bacillati</taxon>
        <taxon>Actinomycetota</taxon>
        <taxon>Actinomycetes</taxon>
        <taxon>Micrococcales</taxon>
        <taxon>Microbacteriaceae</taxon>
        <taxon>Microbacterium</taxon>
    </lineage>
</organism>
<dbReference type="SMART" id="SM00354">
    <property type="entry name" value="HTH_LACI"/>
    <property type="match status" value="1"/>
</dbReference>
<dbReference type="SUPFAM" id="SSF47413">
    <property type="entry name" value="lambda repressor-like DNA-binding domains"/>
    <property type="match status" value="1"/>
</dbReference>
<keyword evidence="1" id="KW-0805">Transcription regulation</keyword>
<keyword evidence="6" id="KW-1185">Reference proteome</keyword>
<dbReference type="PANTHER" id="PTHR30146:SF109">
    <property type="entry name" value="HTH-TYPE TRANSCRIPTIONAL REGULATOR GALS"/>
    <property type="match status" value="1"/>
</dbReference>
<keyword evidence="2" id="KW-0238">DNA-binding</keyword>
<dbReference type="Pfam" id="PF13377">
    <property type="entry name" value="Peripla_BP_3"/>
    <property type="match status" value="1"/>
</dbReference>
<dbReference type="Proteomes" id="UP000629365">
    <property type="component" value="Unassembled WGS sequence"/>
</dbReference>
<gene>
    <name evidence="5" type="ORF">GCM10007269_01330</name>
</gene>
<evidence type="ECO:0000256" key="1">
    <source>
        <dbReference type="ARBA" id="ARBA00023015"/>
    </source>
</evidence>
<accession>A0ABQ1R8A2</accession>
<dbReference type="InterPro" id="IPR000843">
    <property type="entry name" value="HTH_LacI"/>
</dbReference>
<comment type="caution">
    <text evidence="5">The sequence shown here is derived from an EMBL/GenBank/DDBJ whole genome shotgun (WGS) entry which is preliminary data.</text>
</comment>
<name>A0ABQ1R8A2_9MICO</name>
<dbReference type="InterPro" id="IPR046335">
    <property type="entry name" value="LacI/GalR-like_sensor"/>
</dbReference>
<protein>
    <submittedName>
        <fullName evidence="5">LacI family transcriptional regulator</fullName>
    </submittedName>
</protein>
<dbReference type="InterPro" id="IPR010982">
    <property type="entry name" value="Lambda_DNA-bd_dom_sf"/>
</dbReference>
<sequence>MTGPVGIREVAERANVSVGTVSNVLNKPELVSARTLALVQSTMDELGFVRNDLARQLRMGGGTTLGMIVLNVANPFWAELAHACEAAAEAQGHTVIFGSSDQLDGREDRYIDLFEEQRVRGMLIAPLDGATERMNRLTRRGMPLVLFDIHAAGGDVCSVALDGNVGGHLAVKHLLDTGRRRVAFLGGPLHQVEDRWEGAQRAISEVADATLTHFDTADQTIADGRAMGELIAALPEQSRPDAIFGANDLLALGAMQSLVLADDVQVPRDIAIVGYDDIDYAASAIVPLTTIHQPRQALATEAVRLVLDHAATGGAHEHEHLLLPPRLVVRESTAR</sequence>
<dbReference type="InterPro" id="IPR028082">
    <property type="entry name" value="Peripla_BP_I"/>
</dbReference>
<evidence type="ECO:0000256" key="3">
    <source>
        <dbReference type="ARBA" id="ARBA00023163"/>
    </source>
</evidence>
<dbReference type="EMBL" id="BMCM01000001">
    <property type="protein sequence ID" value="GGD61942.1"/>
    <property type="molecule type" value="Genomic_DNA"/>
</dbReference>
<dbReference type="SUPFAM" id="SSF53822">
    <property type="entry name" value="Periplasmic binding protein-like I"/>
    <property type="match status" value="1"/>
</dbReference>
<dbReference type="CDD" id="cd01392">
    <property type="entry name" value="HTH_LacI"/>
    <property type="match status" value="1"/>
</dbReference>